<dbReference type="PANTHER" id="PTHR47843:SF5">
    <property type="entry name" value="BTB_POZ DOMAIN PROTEIN"/>
    <property type="match status" value="1"/>
</dbReference>
<dbReference type="Pfam" id="PF00651">
    <property type="entry name" value="BTB"/>
    <property type="match status" value="1"/>
</dbReference>
<dbReference type="GeneID" id="25409891"/>
<gene>
    <name evidence="2" type="ORF">M436DRAFT_43111</name>
</gene>
<dbReference type="OrthoDB" id="6359816at2759"/>
<dbReference type="PANTHER" id="PTHR47843">
    <property type="entry name" value="BTB DOMAIN-CONTAINING PROTEIN-RELATED"/>
    <property type="match status" value="1"/>
</dbReference>
<dbReference type="Proteomes" id="UP000027730">
    <property type="component" value="Unassembled WGS sequence"/>
</dbReference>
<dbReference type="InterPro" id="IPR011333">
    <property type="entry name" value="SKP1/BTB/POZ_sf"/>
</dbReference>
<protein>
    <recommendedName>
        <fullName evidence="1">BTB domain-containing protein</fullName>
    </recommendedName>
</protein>
<dbReference type="Gene3D" id="3.30.710.10">
    <property type="entry name" value="Potassium Channel Kv1.1, Chain A"/>
    <property type="match status" value="1"/>
</dbReference>
<dbReference type="PROSITE" id="PS50097">
    <property type="entry name" value="BTB"/>
    <property type="match status" value="1"/>
</dbReference>
<accession>A0A074WTC2</accession>
<dbReference type="SMART" id="SM00225">
    <property type="entry name" value="BTB"/>
    <property type="match status" value="1"/>
</dbReference>
<dbReference type="CDD" id="cd18186">
    <property type="entry name" value="BTB_POZ_ZBTB_KLHL-like"/>
    <property type="match status" value="1"/>
</dbReference>
<reference evidence="2 3" key="1">
    <citation type="journal article" date="2014" name="BMC Genomics">
        <title>Genome sequencing of four Aureobasidium pullulans varieties: biotechnological potential, stress tolerance, and description of new species.</title>
        <authorList>
            <person name="Gostin Ar C."/>
            <person name="Ohm R.A."/>
            <person name="Kogej T."/>
            <person name="Sonjak S."/>
            <person name="Turk M."/>
            <person name="Zajc J."/>
            <person name="Zalar P."/>
            <person name="Grube M."/>
            <person name="Sun H."/>
            <person name="Han J."/>
            <person name="Sharma A."/>
            <person name="Chiniquy J."/>
            <person name="Ngan C.Y."/>
            <person name="Lipzen A."/>
            <person name="Barry K."/>
            <person name="Grigoriev I.V."/>
            <person name="Gunde-Cimerman N."/>
        </authorList>
    </citation>
    <scope>NUCLEOTIDE SEQUENCE [LARGE SCALE GENOMIC DNA]</scope>
    <source>
        <strain evidence="2 3">CBS 147.97</strain>
    </source>
</reference>
<dbReference type="AlphaFoldDB" id="A0A074WTC2"/>
<keyword evidence="3" id="KW-1185">Reference proteome</keyword>
<organism evidence="2 3">
    <name type="scientific">Aureobasidium namibiae CBS 147.97</name>
    <dbReference type="NCBI Taxonomy" id="1043004"/>
    <lineage>
        <taxon>Eukaryota</taxon>
        <taxon>Fungi</taxon>
        <taxon>Dikarya</taxon>
        <taxon>Ascomycota</taxon>
        <taxon>Pezizomycotina</taxon>
        <taxon>Dothideomycetes</taxon>
        <taxon>Dothideomycetidae</taxon>
        <taxon>Dothideales</taxon>
        <taxon>Saccotheciaceae</taxon>
        <taxon>Aureobasidium</taxon>
    </lineage>
</organism>
<feature type="domain" description="BTB" evidence="1">
    <location>
        <begin position="10"/>
        <end position="71"/>
    </location>
</feature>
<dbReference type="InterPro" id="IPR000210">
    <property type="entry name" value="BTB/POZ_dom"/>
</dbReference>
<name>A0A074WTC2_9PEZI</name>
<proteinExistence type="predicted"/>
<dbReference type="RefSeq" id="XP_013429090.1">
    <property type="nucleotide sequence ID" value="XM_013573636.1"/>
</dbReference>
<dbReference type="HOGENOM" id="CLU_087641_1_0_1"/>
<evidence type="ECO:0000313" key="2">
    <source>
        <dbReference type="EMBL" id="KEQ74814.1"/>
    </source>
</evidence>
<dbReference type="SUPFAM" id="SSF54695">
    <property type="entry name" value="POZ domain"/>
    <property type="match status" value="1"/>
</dbReference>
<evidence type="ECO:0000313" key="3">
    <source>
        <dbReference type="Proteomes" id="UP000027730"/>
    </source>
</evidence>
<feature type="non-terminal residue" evidence="2">
    <location>
        <position position="1"/>
    </location>
</feature>
<dbReference type="STRING" id="1043004.A0A074WTC2"/>
<evidence type="ECO:0000259" key="1">
    <source>
        <dbReference type="PROSITE" id="PS50097"/>
    </source>
</evidence>
<sequence>SSLFDNKFLSDVTIKFGGQQLSCHKVVLARKSEYFYRAFSSQFSVAWSNEVDLGDDEDLEAIRAMFRHMYDLPYVQIRLFTDTDSTNEDLLFHIGIFTAADKYDVATLRPLVVKKFKALMETNWESESFATSIQKFTGPSAGHLADNTLQTAAAAFCAEKLPQLIKSDAFVKMIQEEEPFTGRLLTGFLEGGNGDYIIQLKTCKKSDCRNTDPSTAKDFSCPHCVVCGISGSTGVHTGIGYEYGLVDYKKARLL</sequence>
<dbReference type="EMBL" id="KL584706">
    <property type="protein sequence ID" value="KEQ74814.1"/>
    <property type="molecule type" value="Genomic_DNA"/>
</dbReference>